<dbReference type="Gene3D" id="2.60.120.260">
    <property type="entry name" value="Galactose-binding domain-like"/>
    <property type="match status" value="1"/>
</dbReference>
<dbReference type="InterPro" id="IPR008979">
    <property type="entry name" value="Galactose-bd-like_sf"/>
</dbReference>
<feature type="chain" id="PRO_5045773763" evidence="2">
    <location>
        <begin position="24"/>
        <end position="291"/>
    </location>
</feature>
<dbReference type="NCBIfam" id="TIGR04183">
    <property type="entry name" value="Por_Secre_tail"/>
    <property type="match status" value="1"/>
</dbReference>
<name>A0ABW7N1I5_9FLAO</name>
<gene>
    <name evidence="4" type="ORF">V8G58_13415</name>
</gene>
<accession>A0ABW7N1I5</accession>
<dbReference type="SUPFAM" id="SSF49785">
    <property type="entry name" value="Galactose-binding domain-like"/>
    <property type="match status" value="1"/>
</dbReference>
<keyword evidence="1 2" id="KW-0732">Signal</keyword>
<feature type="signal peptide" evidence="2">
    <location>
        <begin position="1"/>
        <end position="23"/>
    </location>
</feature>
<dbReference type="InterPro" id="IPR026444">
    <property type="entry name" value="Secre_tail"/>
</dbReference>
<reference evidence="4 5" key="1">
    <citation type="submission" date="2024-02" db="EMBL/GenBank/DDBJ databases">
        <title>A Gaetbulibacter species isolated from tidal flats and genomic insights of their niches.</title>
        <authorList>
            <person name="Ye Y."/>
        </authorList>
    </citation>
    <scope>NUCLEOTIDE SEQUENCE [LARGE SCALE GENOMIC DNA]</scope>
    <source>
        <strain evidence="4 5">KYW382</strain>
    </source>
</reference>
<feature type="domain" description="Secretion system C-terminal sorting" evidence="3">
    <location>
        <begin position="222"/>
        <end position="281"/>
    </location>
</feature>
<evidence type="ECO:0000256" key="2">
    <source>
        <dbReference type="SAM" id="SignalP"/>
    </source>
</evidence>
<dbReference type="RefSeq" id="WP_344742022.1">
    <property type="nucleotide sequence ID" value="NZ_BAABAY010000007.1"/>
</dbReference>
<organism evidence="4 5">
    <name type="scientific">Gaetbulibacter aestuarii</name>
    <dbReference type="NCBI Taxonomy" id="1502358"/>
    <lineage>
        <taxon>Bacteria</taxon>
        <taxon>Pseudomonadati</taxon>
        <taxon>Bacteroidota</taxon>
        <taxon>Flavobacteriia</taxon>
        <taxon>Flavobacteriales</taxon>
        <taxon>Flavobacteriaceae</taxon>
        <taxon>Gaetbulibacter</taxon>
    </lineage>
</organism>
<sequence>MKQKITFLTTCLITLLSITFGFAQNLIVNGNFEAGNVNDGWGNSSTGVEYSYNTAIASAGQVYSGFGYTLTATHGGTFAGHVKTGGSALRQVVPVTEGSTYVVQFWFTGTKLNTATSAVITDLTGGTENGNLPLTPIVADNGANALNNTDYGCEILDNSGSASSWQEAKFSFTIPAASGITQVRFTYFLPNGNQFHFLDDVSVVEDNSLSVDDLVKYDFKSFPNPAKDFVTISASKNINKFEIYNLVGQQVLNRRIDRSNTQVNVSSLSKGIYVMRVFIEDAVGSFKIIKD</sequence>
<dbReference type="Pfam" id="PF18962">
    <property type="entry name" value="Por_Secre_tail"/>
    <property type="match status" value="1"/>
</dbReference>
<dbReference type="Proteomes" id="UP001610100">
    <property type="component" value="Unassembled WGS sequence"/>
</dbReference>
<protein>
    <submittedName>
        <fullName evidence="4">T9SS type A sorting domain-containing protein</fullName>
    </submittedName>
</protein>
<evidence type="ECO:0000256" key="1">
    <source>
        <dbReference type="ARBA" id="ARBA00022729"/>
    </source>
</evidence>
<keyword evidence="5" id="KW-1185">Reference proteome</keyword>
<evidence type="ECO:0000313" key="5">
    <source>
        <dbReference type="Proteomes" id="UP001610100"/>
    </source>
</evidence>
<evidence type="ECO:0000313" key="4">
    <source>
        <dbReference type="EMBL" id="MFH6772936.1"/>
    </source>
</evidence>
<evidence type="ECO:0000259" key="3">
    <source>
        <dbReference type="Pfam" id="PF18962"/>
    </source>
</evidence>
<comment type="caution">
    <text evidence="4">The sequence shown here is derived from an EMBL/GenBank/DDBJ whole genome shotgun (WGS) entry which is preliminary data.</text>
</comment>
<dbReference type="EMBL" id="JBAWKB010000005">
    <property type="protein sequence ID" value="MFH6772936.1"/>
    <property type="molecule type" value="Genomic_DNA"/>
</dbReference>
<proteinExistence type="predicted"/>